<gene>
    <name evidence="4" type="primary">LYRM4</name>
    <name evidence="4" type="ORF">CFO_g1920</name>
</gene>
<evidence type="ECO:0000313" key="4">
    <source>
        <dbReference type="EMBL" id="KKF95711.1"/>
    </source>
</evidence>
<dbReference type="InterPro" id="IPR045297">
    <property type="entry name" value="Complex1_LYR_LYRM4"/>
</dbReference>
<feature type="compositionally biased region" description="Basic and acidic residues" evidence="2">
    <location>
        <begin position="224"/>
        <end position="234"/>
    </location>
</feature>
<dbReference type="GO" id="GO:0016226">
    <property type="term" value="P:iron-sulfur cluster assembly"/>
    <property type="evidence" value="ECO:0007669"/>
    <property type="project" value="InterPro"/>
</dbReference>
<dbReference type="AlphaFoldDB" id="A0A0F8B2R2"/>
<evidence type="ECO:0000313" key="5">
    <source>
        <dbReference type="Proteomes" id="UP000034841"/>
    </source>
</evidence>
<feature type="compositionally biased region" description="Low complexity" evidence="2">
    <location>
        <begin position="821"/>
        <end position="834"/>
    </location>
</feature>
<feature type="region of interest" description="Disordered" evidence="2">
    <location>
        <begin position="408"/>
        <end position="495"/>
    </location>
</feature>
<evidence type="ECO:0000256" key="2">
    <source>
        <dbReference type="SAM" id="MobiDB-lite"/>
    </source>
</evidence>
<dbReference type="OrthoDB" id="275715at2759"/>
<feature type="compositionally biased region" description="Basic and acidic residues" evidence="2">
    <location>
        <begin position="470"/>
        <end position="485"/>
    </location>
</feature>
<evidence type="ECO:0000256" key="1">
    <source>
        <dbReference type="ARBA" id="ARBA00009508"/>
    </source>
</evidence>
<comment type="similarity">
    <text evidence="1">Belongs to the complex I LYR family.</text>
</comment>
<evidence type="ECO:0000259" key="3">
    <source>
        <dbReference type="Pfam" id="PF05347"/>
    </source>
</evidence>
<feature type="compositionally biased region" description="Basic residues" evidence="2">
    <location>
        <begin position="338"/>
        <end position="359"/>
    </location>
</feature>
<feature type="compositionally biased region" description="Basic and acidic residues" evidence="2">
    <location>
        <begin position="842"/>
        <end position="860"/>
    </location>
</feature>
<feature type="compositionally biased region" description="Basic and acidic residues" evidence="2">
    <location>
        <begin position="977"/>
        <end position="1008"/>
    </location>
</feature>
<feature type="domain" description="Complex 1 LYR protein" evidence="3">
    <location>
        <begin position="13"/>
        <end position="70"/>
    </location>
</feature>
<comment type="caution">
    <text evidence="4">The sequence shown here is derived from an EMBL/GenBank/DDBJ whole genome shotgun (WGS) entry which is preliminary data.</text>
</comment>
<accession>A0A0F8B2R2</accession>
<feature type="compositionally biased region" description="Basic and acidic residues" evidence="2">
    <location>
        <begin position="806"/>
        <end position="816"/>
    </location>
</feature>
<dbReference type="EMBL" id="LBBL01000080">
    <property type="protein sequence ID" value="KKF95711.1"/>
    <property type="molecule type" value="Genomic_DNA"/>
</dbReference>
<reference evidence="4 5" key="1">
    <citation type="submission" date="2015-04" db="EMBL/GenBank/DDBJ databases">
        <title>Genome sequence of Ceratocystis platani, a major pathogen of plane trees.</title>
        <authorList>
            <person name="Belbahri L."/>
        </authorList>
    </citation>
    <scope>NUCLEOTIDE SEQUENCE [LARGE SCALE GENOMIC DNA]</scope>
    <source>
        <strain evidence="4 5">CFO</strain>
    </source>
</reference>
<feature type="compositionally biased region" description="Polar residues" evidence="2">
    <location>
        <begin position="959"/>
        <end position="975"/>
    </location>
</feature>
<dbReference type="PANTHER" id="PTHR13166">
    <property type="entry name" value="PROTEIN C6ORF149"/>
    <property type="match status" value="1"/>
</dbReference>
<feature type="compositionally biased region" description="Acidic residues" evidence="2">
    <location>
        <begin position="434"/>
        <end position="455"/>
    </location>
</feature>
<dbReference type="GO" id="GO:1990221">
    <property type="term" value="C:L-cysteine desulfurase complex"/>
    <property type="evidence" value="ECO:0007669"/>
    <property type="project" value="TreeGrafter"/>
</dbReference>
<dbReference type="CDD" id="cd20264">
    <property type="entry name" value="Complex1_LYR_LYRM4"/>
    <property type="match status" value="1"/>
</dbReference>
<dbReference type="InterPro" id="IPR008011">
    <property type="entry name" value="Complex1_LYR_dom"/>
</dbReference>
<sequence>MSVAQVIRGDSAQQARSLYRQLLRTSEQFSSYNFREYAKRRTQAAFRENAAQTDSRQIQELMQKGLQELQVMKRQTSIGKFFQADRLVVEAKGTEKLSQQSLPLLGRKRLEAGNMAPNAFNQPSLRSTRRAHRAGYTDHDDFDGLPVRQWREEWVKVAPSSQQEQQASNDIWNMELLHGMPKDTNLLPSHSQELLRLARSGRLHKRPTPQDDDDGTETGAADSSADKPEDDRKDSAFMTRVWKQLPRNAEDQPLSYLAKRRKGTVTIASKTIVDKPLGPTVTRATVRRIDAAGNPYTQEITLQPGVAVDGEIISTRHVVLVSTAQVQESVATETPPVGRRRAPPPKRKPKGPGRGRKKKVIVEGAAPAGGAVAIPVSSSANTTSQVKSEGGGEPVSCTMVLLEQRHTNLRKTIKPENRSLSHDLELADNSAMASEDEDEGDDGDDDEGDDHDAEESQTPKTQQDTEMSDVPDKALEAIEAEKITDSKASVENLAPNIKEEVKEDVKDDAMIAANTHPAIDPSPLRNVITMPHSPTTIQSLAVTNDDVLNSLQPNKTEEPQEDVAMDDAEPALKVPSKSPEPGLAVGETQLEAQVEPIQGSGEPEVGVDGDIEMMDDSGPAVPTLSDKETESAGVKEPMPALENMEDLPIDAVEGVETLEAAQAVQAPEATEAAQAVQAPEVTEVIEAIQTVEATEGTEATEAVEAVKAVEIVEAAETAEAAEAAEAAETAEAAQTVEAVEISQAIQTAETVKGFEVAEAAKVVEAPIVEKSPAEAIIEEARETQDATEANHADEMVVDEADEDLKSEEVKPEETHGADVNATTETEPTIAEEAPVIGVGLDVKPEAEVEAKVEGEAKANDPEPMAAEPTPQSPPTEQLPVAEDKVTKAPEPNSVEDKNETPLVEEKQVDETNSEARTETKSDAEEEVKEKEMVEDTTEEVKKDTNEETKEGALPGVEATENTTAESEIQVEQATQEESTKEEKPEEKTEKTPEEKTEETPDEKPEEVLKPASNPDSAAPETASGAETSMVDESQAKAQATTAMTVDAEKVPKE</sequence>
<dbReference type="InterPro" id="IPR051522">
    <property type="entry name" value="ISC_assembly_LYR"/>
</dbReference>
<dbReference type="Pfam" id="PF05347">
    <property type="entry name" value="Complex1_LYR"/>
    <property type="match status" value="1"/>
</dbReference>
<feature type="compositionally biased region" description="Acidic residues" evidence="2">
    <location>
        <begin position="605"/>
        <end position="615"/>
    </location>
</feature>
<feature type="region of interest" description="Disordered" evidence="2">
    <location>
        <begin position="326"/>
        <end position="359"/>
    </location>
</feature>
<feature type="region of interest" description="Disordered" evidence="2">
    <location>
        <begin position="591"/>
        <end position="635"/>
    </location>
</feature>
<feature type="compositionally biased region" description="Polar residues" evidence="2">
    <location>
        <begin position="456"/>
        <end position="465"/>
    </location>
</feature>
<name>A0A0F8B2R2_CERFI</name>
<organism evidence="4 5">
    <name type="scientific">Ceratocystis fimbriata f. sp. platani</name>
    <dbReference type="NCBI Taxonomy" id="88771"/>
    <lineage>
        <taxon>Eukaryota</taxon>
        <taxon>Fungi</taxon>
        <taxon>Dikarya</taxon>
        <taxon>Ascomycota</taxon>
        <taxon>Pezizomycotina</taxon>
        <taxon>Sordariomycetes</taxon>
        <taxon>Hypocreomycetidae</taxon>
        <taxon>Microascales</taxon>
        <taxon>Ceratocystidaceae</taxon>
        <taxon>Ceratocystis</taxon>
    </lineage>
</organism>
<proteinExistence type="inferred from homology"/>
<feature type="region of interest" description="Disordered" evidence="2">
    <location>
        <begin position="200"/>
        <end position="234"/>
    </location>
</feature>
<feature type="compositionally biased region" description="Basic and acidic residues" evidence="2">
    <location>
        <begin position="894"/>
        <end position="950"/>
    </location>
</feature>
<feature type="region of interest" description="Disordered" evidence="2">
    <location>
        <begin position="804"/>
        <end position="1053"/>
    </location>
</feature>
<feature type="compositionally biased region" description="Basic and acidic residues" evidence="2">
    <location>
        <begin position="413"/>
        <end position="425"/>
    </location>
</feature>
<keyword evidence="5" id="KW-1185">Reference proteome</keyword>
<dbReference type="PANTHER" id="PTHR13166:SF7">
    <property type="entry name" value="LYR MOTIF-CONTAINING PROTEIN 4"/>
    <property type="match status" value="1"/>
</dbReference>
<dbReference type="Proteomes" id="UP000034841">
    <property type="component" value="Unassembled WGS sequence"/>
</dbReference>
<protein>
    <submittedName>
        <fullName evidence="4">LYR motif-containing protein 4</fullName>
    </submittedName>
</protein>
<dbReference type="GO" id="GO:0005739">
    <property type="term" value="C:mitochondrion"/>
    <property type="evidence" value="ECO:0007669"/>
    <property type="project" value="TreeGrafter"/>
</dbReference>